<evidence type="ECO:0000313" key="1">
    <source>
        <dbReference type="EMBL" id="CEM18622.1"/>
    </source>
</evidence>
<gene>
    <name evidence="1" type="ORF">Vbra_21708</name>
</gene>
<protein>
    <submittedName>
        <fullName evidence="1">Uncharacterized protein</fullName>
    </submittedName>
</protein>
<dbReference type="VEuPathDB" id="CryptoDB:Vbra_21708"/>
<keyword evidence="2" id="KW-1185">Reference proteome</keyword>
<accession>A0A0G4FUK2</accession>
<dbReference type="AlphaFoldDB" id="A0A0G4FUK2"/>
<dbReference type="InParanoid" id="A0A0G4FUK2"/>
<organism evidence="1 2">
    <name type="scientific">Vitrella brassicaformis (strain CCMP3155)</name>
    <dbReference type="NCBI Taxonomy" id="1169540"/>
    <lineage>
        <taxon>Eukaryota</taxon>
        <taxon>Sar</taxon>
        <taxon>Alveolata</taxon>
        <taxon>Colpodellida</taxon>
        <taxon>Vitrellaceae</taxon>
        <taxon>Vitrella</taxon>
    </lineage>
</organism>
<name>A0A0G4FUK2_VITBC</name>
<reference evidence="1 2" key="1">
    <citation type="submission" date="2014-11" db="EMBL/GenBank/DDBJ databases">
        <authorList>
            <person name="Zhu J."/>
            <person name="Qi W."/>
            <person name="Song R."/>
        </authorList>
    </citation>
    <scope>NUCLEOTIDE SEQUENCE [LARGE SCALE GENOMIC DNA]</scope>
</reference>
<sequence length="200" mass="21032">MSDVTSTRSTASSEADLSPTLYQLSAAKTLTTGPFPAVVSFKGHSVVNLGKKGTVKGMTAACSTRLMLVEGGHGMGEGSGTFTLCFEQSLASGGVVTGSKKLVSGVYRVDEWGEGSHDDTHTVVRIALHCTEMSGMLMTAHTTAFEPADAFKSKASFSLHVASNNQAALSIDNIKDQLMFMPYPKELTMQSKPGSCLSVL</sequence>
<evidence type="ECO:0000313" key="2">
    <source>
        <dbReference type="Proteomes" id="UP000041254"/>
    </source>
</evidence>
<dbReference type="EMBL" id="CDMY01000505">
    <property type="protein sequence ID" value="CEM18622.1"/>
    <property type="molecule type" value="Genomic_DNA"/>
</dbReference>
<dbReference type="Proteomes" id="UP000041254">
    <property type="component" value="Unassembled WGS sequence"/>
</dbReference>
<proteinExistence type="predicted"/>